<accession>A0A2A2ALV5</accession>
<dbReference type="NCBIfam" id="TIGR00613">
    <property type="entry name" value="reco"/>
    <property type="match status" value="1"/>
</dbReference>
<sequence>MAGAAVHAAAAVDDAAAGAALQAALAAPAGRRARAAAGAAPARRTRRISGQQAFVLHQYPYSESSLIVDLFTRDHGRLTALAKGAKKPTSNFRALLLPLQLLRLDCSWVEQEQGMIATIRSVERAGGPAVPRGEPLLAGLYLNELLARLLVRGDAHPAVFDAYQMTLHVLASAPGQALEVLLRAFELVLLQQLGMLPDLSVQTQDQQPLGERKRYALIPEMGLHEVWDGRRSLSGQQWQAIAQALAGPQALAACMRALGDAAADLKPQLRAALAHYLGAELHTQRLMRGLRTL</sequence>
<dbReference type="InterPro" id="IPR037278">
    <property type="entry name" value="ARFGAP/RecO"/>
</dbReference>
<comment type="function">
    <text evidence="7">Involved in DNA repair and RecF pathway recombination.</text>
</comment>
<comment type="caution">
    <text evidence="9">The sequence shown here is derived from an EMBL/GenBank/DDBJ whole genome shotgun (WGS) entry which is preliminary data.</text>
</comment>
<dbReference type="HAMAP" id="MF_00201">
    <property type="entry name" value="RecO"/>
    <property type="match status" value="1"/>
</dbReference>
<evidence type="ECO:0000256" key="7">
    <source>
        <dbReference type="HAMAP-Rule" id="MF_00201"/>
    </source>
</evidence>
<dbReference type="InterPro" id="IPR042242">
    <property type="entry name" value="RecO_C"/>
</dbReference>
<dbReference type="AlphaFoldDB" id="A0A2A2ALV5"/>
<name>A0A2A2ALV5_9BURK</name>
<reference evidence="9 10" key="1">
    <citation type="submission" date="2017-08" db="EMBL/GenBank/DDBJ databases">
        <title>WGS of Clinical strains of the CDC Group NO-1 linked to zoonotic infections in humans.</title>
        <authorList>
            <person name="Bernier A.-M."/>
            <person name="Bernard K."/>
        </authorList>
    </citation>
    <scope>NUCLEOTIDE SEQUENCE [LARGE SCALE GENOMIC DNA]</scope>
    <source>
        <strain evidence="9 10">NML00-0135</strain>
    </source>
</reference>
<gene>
    <name evidence="7 9" type="primary">recO</name>
    <name evidence="9" type="ORF">CK625_00520</name>
</gene>
<dbReference type="GO" id="GO:0006310">
    <property type="term" value="P:DNA recombination"/>
    <property type="evidence" value="ECO:0007669"/>
    <property type="project" value="UniProtKB-UniRule"/>
</dbReference>
<dbReference type="Pfam" id="PF11967">
    <property type="entry name" value="RecO_N"/>
    <property type="match status" value="1"/>
</dbReference>
<dbReference type="PANTHER" id="PTHR33991">
    <property type="entry name" value="DNA REPAIR PROTEIN RECO"/>
    <property type="match status" value="1"/>
</dbReference>
<dbReference type="SUPFAM" id="SSF57863">
    <property type="entry name" value="ArfGap/RecO-like zinc finger"/>
    <property type="match status" value="1"/>
</dbReference>
<keyword evidence="4 7" id="KW-0233">DNA recombination</keyword>
<dbReference type="InterPro" id="IPR022572">
    <property type="entry name" value="DNA_rep/recomb_RecO_N"/>
</dbReference>
<dbReference type="InterPro" id="IPR003717">
    <property type="entry name" value="RecO"/>
</dbReference>
<keyword evidence="5 7" id="KW-0234">DNA repair</keyword>
<comment type="similarity">
    <text evidence="1 7">Belongs to the RecO family.</text>
</comment>
<evidence type="ECO:0000256" key="2">
    <source>
        <dbReference type="ARBA" id="ARBA00021310"/>
    </source>
</evidence>
<dbReference type="SUPFAM" id="SSF50249">
    <property type="entry name" value="Nucleic acid-binding proteins"/>
    <property type="match status" value="1"/>
</dbReference>
<evidence type="ECO:0000256" key="4">
    <source>
        <dbReference type="ARBA" id="ARBA00023172"/>
    </source>
</evidence>
<evidence type="ECO:0000313" key="10">
    <source>
        <dbReference type="Proteomes" id="UP000218054"/>
    </source>
</evidence>
<organism evidence="9 10">
    <name type="scientific">Vandammella animalimorsus</name>
    <dbReference type="NCBI Taxonomy" id="2029117"/>
    <lineage>
        <taxon>Bacteria</taxon>
        <taxon>Pseudomonadati</taxon>
        <taxon>Pseudomonadota</taxon>
        <taxon>Betaproteobacteria</taxon>
        <taxon>Burkholderiales</taxon>
        <taxon>Comamonadaceae</taxon>
        <taxon>Vandammella</taxon>
    </lineage>
</organism>
<keyword evidence="3 7" id="KW-0227">DNA damage</keyword>
<dbReference type="RefSeq" id="WP_095538987.1">
    <property type="nucleotide sequence ID" value="NZ_NSJB01000001.1"/>
</dbReference>
<evidence type="ECO:0000259" key="8">
    <source>
        <dbReference type="Pfam" id="PF11967"/>
    </source>
</evidence>
<evidence type="ECO:0000256" key="3">
    <source>
        <dbReference type="ARBA" id="ARBA00022763"/>
    </source>
</evidence>
<dbReference type="GO" id="GO:0043590">
    <property type="term" value="C:bacterial nucleoid"/>
    <property type="evidence" value="ECO:0007669"/>
    <property type="project" value="TreeGrafter"/>
</dbReference>
<proteinExistence type="inferred from homology"/>
<dbReference type="EMBL" id="NSJB01000001">
    <property type="protein sequence ID" value="PAT38708.1"/>
    <property type="molecule type" value="Genomic_DNA"/>
</dbReference>
<evidence type="ECO:0000256" key="6">
    <source>
        <dbReference type="ARBA" id="ARBA00033409"/>
    </source>
</evidence>
<keyword evidence="10" id="KW-1185">Reference proteome</keyword>
<dbReference type="Proteomes" id="UP000218054">
    <property type="component" value="Unassembled WGS sequence"/>
</dbReference>
<protein>
    <recommendedName>
        <fullName evidence="2 7">DNA repair protein RecO</fullName>
    </recommendedName>
    <alternativeName>
        <fullName evidence="6 7">Recombination protein O</fullName>
    </alternativeName>
</protein>
<dbReference type="PANTHER" id="PTHR33991:SF1">
    <property type="entry name" value="DNA REPAIR PROTEIN RECO"/>
    <property type="match status" value="1"/>
</dbReference>
<dbReference type="InterPro" id="IPR012340">
    <property type="entry name" value="NA-bd_OB-fold"/>
</dbReference>
<dbReference type="Gene3D" id="1.20.1440.120">
    <property type="entry name" value="Recombination protein O, C-terminal domain"/>
    <property type="match status" value="1"/>
</dbReference>
<evidence type="ECO:0000313" key="9">
    <source>
        <dbReference type="EMBL" id="PAT38708.1"/>
    </source>
</evidence>
<dbReference type="GO" id="GO:0006302">
    <property type="term" value="P:double-strand break repair"/>
    <property type="evidence" value="ECO:0007669"/>
    <property type="project" value="TreeGrafter"/>
</dbReference>
<dbReference type="Gene3D" id="2.40.50.140">
    <property type="entry name" value="Nucleic acid-binding proteins"/>
    <property type="match status" value="1"/>
</dbReference>
<dbReference type="Pfam" id="PF02565">
    <property type="entry name" value="RecO_C"/>
    <property type="match status" value="1"/>
</dbReference>
<evidence type="ECO:0000256" key="1">
    <source>
        <dbReference type="ARBA" id="ARBA00007452"/>
    </source>
</evidence>
<feature type="domain" description="DNA replication/recombination mediator RecO N-terminal" evidence="8">
    <location>
        <begin position="51"/>
        <end position="123"/>
    </location>
</feature>
<evidence type="ECO:0000256" key="5">
    <source>
        <dbReference type="ARBA" id="ARBA00023204"/>
    </source>
</evidence>